<dbReference type="EMBL" id="AP027729">
    <property type="protein sequence ID" value="BDZ42932.1"/>
    <property type="molecule type" value="Genomic_DNA"/>
</dbReference>
<accession>A0ABN6XGW4</accession>
<gene>
    <name evidence="2" type="ORF">GCM10025865_22310</name>
</gene>
<reference evidence="3" key="1">
    <citation type="journal article" date="2019" name="Int. J. Syst. Evol. Microbiol.">
        <title>The Global Catalogue of Microorganisms (GCM) 10K type strain sequencing project: providing services to taxonomists for standard genome sequencing and annotation.</title>
        <authorList>
            <consortium name="The Broad Institute Genomics Platform"/>
            <consortium name="The Broad Institute Genome Sequencing Center for Infectious Disease"/>
            <person name="Wu L."/>
            <person name="Ma J."/>
        </authorList>
    </citation>
    <scope>NUCLEOTIDE SEQUENCE [LARGE SCALE GENOMIC DNA]</scope>
    <source>
        <strain evidence="3">NBRC 108565</strain>
    </source>
</reference>
<evidence type="ECO:0008006" key="4">
    <source>
        <dbReference type="Google" id="ProtNLM"/>
    </source>
</evidence>
<name>A0ABN6XGW4_9CELL</name>
<dbReference type="SUPFAM" id="SSF52266">
    <property type="entry name" value="SGNH hydrolase"/>
    <property type="match status" value="1"/>
</dbReference>
<evidence type="ECO:0000313" key="3">
    <source>
        <dbReference type="Proteomes" id="UP001321475"/>
    </source>
</evidence>
<feature type="region of interest" description="Disordered" evidence="1">
    <location>
        <begin position="117"/>
        <end position="179"/>
    </location>
</feature>
<dbReference type="InterPro" id="IPR036514">
    <property type="entry name" value="SGNH_hydro_sf"/>
</dbReference>
<dbReference type="Proteomes" id="UP001321475">
    <property type="component" value="Chromosome"/>
</dbReference>
<feature type="compositionally biased region" description="Basic residues" evidence="1">
    <location>
        <begin position="170"/>
        <end position="179"/>
    </location>
</feature>
<protein>
    <recommendedName>
        <fullName evidence="4">GDSL-like Lipase/Acylhydrolase family protein</fullName>
    </recommendedName>
</protein>
<feature type="compositionally biased region" description="Low complexity" evidence="1">
    <location>
        <begin position="144"/>
        <end position="169"/>
    </location>
</feature>
<evidence type="ECO:0000256" key="1">
    <source>
        <dbReference type="SAM" id="MobiDB-lite"/>
    </source>
</evidence>
<sequence length="179" mass="19321">MGERELRICIVGDELSVGVGDAKGLGWAGRVIARSRFDRTAMSFPLAIPGETTTALSQRWEVESFRRYGNEAECDNRLVVGLGRHDVAAGLSVARSRLNLANMLDVADSHRISTFVVGPPRAPPRTTTGWRSCRPPSLTSLPVATSPTSTRSRRSCTTSSGSRTSPRAARATRRRPATG</sequence>
<dbReference type="Gene3D" id="3.40.50.1110">
    <property type="entry name" value="SGNH hydrolase"/>
    <property type="match status" value="1"/>
</dbReference>
<keyword evidence="3" id="KW-1185">Reference proteome</keyword>
<evidence type="ECO:0000313" key="2">
    <source>
        <dbReference type="EMBL" id="BDZ42932.1"/>
    </source>
</evidence>
<proteinExistence type="predicted"/>
<organism evidence="2 3">
    <name type="scientific">Paraoerskovia sediminicola</name>
    <dbReference type="NCBI Taxonomy" id="1138587"/>
    <lineage>
        <taxon>Bacteria</taxon>
        <taxon>Bacillati</taxon>
        <taxon>Actinomycetota</taxon>
        <taxon>Actinomycetes</taxon>
        <taxon>Micrococcales</taxon>
        <taxon>Cellulomonadaceae</taxon>
        <taxon>Paraoerskovia</taxon>
    </lineage>
</organism>